<dbReference type="InterPro" id="IPR019775">
    <property type="entry name" value="WD40_repeat_CS"/>
</dbReference>
<dbReference type="InterPro" id="IPR036322">
    <property type="entry name" value="WD40_repeat_dom_sf"/>
</dbReference>
<dbReference type="PROSITE" id="PS50294">
    <property type="entry name" value="WD_REPEATS_REGION"/>
    <property type="match status" value="1"/>
</dbReference>
<organism evidence="5 6">
    <name type="scientific">Wallemia hederae</name>
    <dbReference type="NCBI Taxonomy" id="1540922"/>
    <lineage>
        <taxon>Eukaryota</taxon>
        <taxon>Fungi</taxon>
        <taxon>Dikarya</taxon>
        <taxon>Basidiomycota</taxon>
        <taxon>Wallemiomycotina</taxon>
        <taxon>Wallemiomycetes</taxon>
        <taxon>Wallemiales</taxon>
        <taxon>Wallemiaceae</taxon>
        <taxon>Wallemia</taxon>
    </lineage>
</organism>
<evidence type="ECO:0000256" key="2">
    <source>
        <dbReference type="ARBA" id="ARBA00022737"/>
    </source>
</evidence>
<evidence type="ECO:0000256" key="1">
    <source>
        <dbReference type="ARBA" id="ARBA00022574"/>
    </source>
</evidence>
<dbReference type="PROSITE" id="PS00678">
    <property type="entry name" value="WD_REPEATS_1"/>
    <property type="match status" value="1"/>
</dbReference>
<dbReference type="PANTHER" id="PTHR44675">
    <property type="entry name" value="PAK1 INTERACTING PROTEIN 1"/>
    <property type="match status" value="1"/>
</dbReference>
<keyword evidence="6" id="KW-1185">Reference proteome</keyword>
<accession>A0A4T0FRK8</accession>
<evidence type="ECO:0000313" key="5">
    <source>
        <dbReference type="EMBL" id="TIA91397.1"/>
    </source>
</evidence>
<name>A0A4T0FRK8_9BASI</name>
<dbReference type="InterPro" id="IPR001680">
    <property type="entry name" value="WD40_rpt"/>
</dbReference>
<feature type="region of interest" description="Disordered" evidence="4">
    <location>
        <begin position="390"/>
        <end position="432"/>
    </location>
</feature>
<feature type="repeat" description="WD" evidence="3">
    <location>
        <begin position="77"/>
        <end position="125"/>
    </location>
</feature>
<dbReference type="InterPro" id="IPR051959">
    <property type="entry name" value="PAK1-Kinase_Regulator"/>
</dbReference>
<feature type="region of interest" description="Disordered" evidence="4">
    <location>
        <begin position="1"/>
        <end position="36"/>
    </location>
</feature>
<dbReference type="PROSITE" id="PS50082">
    <property type="entry name" value="WD_REPEATS_2"/>
    <property type="match status" value="2"/>
</dbReference>
<dbReference type="Gene3D" id="2.130.10.10">
    <property type="entry name" value="YVTN repeat-like/Quinoprotein amine dehydrogenase"/>
    <property type="match status" value="2"/>
</dbReference>
<dbReference type="InterPro" id="IPR015943">
    <property type="entry name" value="WD40/YVTN_repeat-like_dom_sf"/>
</dbReference>
<evidence type="ECO:0000256" key="4">
    <source>
        <dbReference type="SAM" id="MobiDB-lite"/>
    </source>
</evidence>
<evidence type="ECO:0000256" key="3">
    <source>
        <dbReference type="PROSITE-ProRule" id="PRU00221"/>
    </source>
</evidence>
<sequence length="432" mass="47300">MGGQKRARFQQSQQVPDKSVKARKSDSKKEASAAASTATAAPSVSLNVSVGSYERLLYGFNLRLQDGDLKFKPLFMFPAHITCIKSVALSPPPPGSSKGGKWLITGGTDESVKVWDIRRRVEVGSLTGTEGTPLSMAFINHAHLVMGTTHSNIYIFKCGEWELLKSFRAHKGSVDSAAVHPNGGFAMTVGNDRMGQLWRLGKNSKDSNRQAGHVGRIAGTKLGIEGRKGNPEVVKFSKSGNIIAIMFKQHVELRKTHGFETLPQLPSLPSKLTTKFNDIGFVKPLKSQGFSDGVELLAVASEDKRVLLYAIKEEEESKFIGELIGHQNRVKSVRFGVVGDKLLAITISSDGFVRAFDLNVLKPSSEQVQLEAVASYDTKGTRLTCLDVASAGYEDTVDADESEDEQEEEEAHEEEDEEEQESEPEEEVEDDE</sequence>
<dbReference type="PANTHER" id="PTHR44675:SF1">
    <property type="entry name" value="P21-ACTIVATED PROTEIN KINASE-INTERACTING PROTEIN 1"/>
    <property type="match status" value="1"/>
</dbReference>
<dbReference type="EMBL" id="SPNW01000012">
    <property type="protein sequence ID" value="TIA91397.1"/>
    <property type="molecule type" value="Genomic_DNA"/>
</dbReference>
<feature type="repeat" description="WD" evidence="3">
    <location>
        <begin position="167"/>
        <end position="208"/>
    </location>
</feature>
<dbReference type="AlphaFoldDB" id="A0A4T0FRK8"/>
<dbReference type="SUPFAM" id="SSF50978">
    <property type="entry name" value="WD40 repeat-like"/>
    <property type="match status" value="1"/>
</dbReference>
<dbReference type="Pfam" id="PF00400">
    <property type="entry name" value="WD40"/>
    <property type="match status" value="2"/>
</dbReference>
<gene>
    <name evidence="5" type="ORF">E3P99_01112</name>
</gene>
<keyword evidence="1 3" id="KW-0853">WD repeat</keyword>
<dbReference type="SMART" id="SM00320">
    <property type="entry name" value="WD40"/>
    <property type="match status" value="5"/>
</dbReference>
<feature type="compositionally biased region" description="Basic and acidic residues" evidence="4">
    <location>
        <begin position="18"/>
        <end position="31"/>
    </location>
</feature>
<comment type="caution">
    <text evidence="5">The sequence shown here is derived from an EMBL/GenBank/DDBJ whole genome shotgun (WGS) entry which is preliminary data.</text>
</comment>
<dbReference type="OrthoDB" id="308449at2759"/>
<keyword evidence="2" id="KW-0677">Repeat</keyword>
<protein>
    <submittedName>
        <fullName evidence="5">Uncharacterized protein</fullName>
    </submittedName>
</protein>
<proteinExistence type="predicted"/>
<reference evidence="5 6" key="1">
    <citation type="submission" date="2019-03" db="EMBL/GenBank/DDBJ databases">
        <title>Sequencing 23 genomes of Wallemia ichthyophaga.</title>
        <authorList>
            <person name="Gostincar C."/>
        </authorList>
    </citation>
    <scope>NUCLEOTIDE SEQUENCE [LARGE SCALE GENOMIC DNA]</scope>
    <source>
        <strain evidence="5 6">EXF-5753</strain>
    </source>
</reference>
<evidence type="ECO:0000313" key="6">
    <source>
        <dbReference type="Proteomes" id="UP000310189"/>
    </source>
</evidence>
<feature type="compositionally biased region" description="Acidic residues" evidence="4">
    <location>
        <begin position="395"/>
        <end position="432"/>
    </location>
</feature>
<dbReference type="Proteomes" id="UP000310189">
    <property type="component" value="Unassembled WGS sequence"/>
</dbReference>